<dbReference type="RefSeq" id="WP_046859059.1">
    <property type="nucleotide sequence ID" value="NZ_CP011412.1"/>
</dbReference>
<keyword evidence="2" id="KW-1185">Reference proteome</keyword>
<dbReference type="SUPFAM" id="SSF54928">
    <property type="entry name" value="RNA-binding domain, RBD"/>
    <property type="match status" value="1"/>
</dbReference>
<proteinExistence type="predicted"/>
<evidence type="ECO:0000313" key="1">
    <source>
        <dbReference type="EMBL" id="AKH20123.1"/>
    </source>
</evidence>
<dbReference type="GO" id="GO:0003676">
    <property type="term" value="F:nucleic acid binding"/>
    <property type="evidence" value="ECO:0007669"/>
    <property type="project" value="InterPro"/>
</dbReference>
<accession>A0A0F7JZV5</accession>
<organism evidence="1 2">
    <name type="scientific">Sedimenticola thiotaurini</name>
    <dbReference type="NCBI Taxonomy" id="1543721"/>
    <lineage>
        <taxon>Bacteria</taxon>
        <taxon>Pseudomonadati</taxon>
        <taxon>Pseudomonadota</taxon>
        <taxon>Gammaproteobacteria</taxon>
        <taxon>Chromatiales</taxon>
        <taxon>Sedimenticolaceae</taxon>
        <taxon>Sedimenticola</taxon>
    </lineage>
</organism>
<gene>
    <name evidence="1" type="ORF">AAY24_06860</name>
</gene>
<dbReference type="OrthoDB" id="7061983at2"/>
<dbReference type="Proteomes" id="UP000034410">
    <property type="component" value="Chromosome"/>
</dbReference>
<dbReference type="EMBL" id="CP011412">
    <property type="protein sequence ID" value="AKH20123.1"/>
    <property type="molecule type" value="Genomic_DNA"/>
</dbReference>
<reference evidence="1 2" key="1">
    <citation type="journal article" date="2015" name="Genome Announc.">
        <title>Complete Genome Sequence of Sedimenticola thiotaurini Strain SIP-G1, a Polyphosphate- and Polyhydroxyalkanoate-Accumulating Sulfur-Oxidizing Gammaproteobacterium Isolated from Salt Marsh Sediments.</title>
        <authorList>
            <person name="Flood B.E."/>
            <person name="Jones D.S."/>
            <person name="Bailey J.V."/>
        </authorList>
    </citation>
    <scope>NUCLEOTIDE SEQUENCE [LARGE SCALE GENOMIC DNA]</scope>
    <source>
        <strain evidence="1 2">SIP-G1</strain>
    </source>
</reference>
<dbReference type="InterPro" id="IPR035979">
    <property type="entry name" value="RBD_domain_sf"/>
</dbReference>
<evidence type="ECO:0000313" key="2">
    <source>
        <dbReference type="Proteomes" id="UP000034410"/>
    </source>
</evidence>
<sequence length="122" mass="13933">MKILIPHVPPTITRQALTEVIQAALKPRWYFPFHNGPAVTKCKLVRILDVDSGAIEFHGLIDIYPDDKVNKTIKRLNGTTINGFRLSVRKWIDRPQVPDGQSRLPNGQNRCKRRSHLEISIS</sequence>
<name>A0A0F7JZV5_9GAMM</name>
<evidence type="ECO:0008006" key="3">
    <source>
        <dbReference type="Google" id="ProtNLM"/>
    </source>
</evidence>
<dbReference type="KEGG" id="seds:AAY24_06860"/>
<dbReference type="AlphaFoldDB" id="A0A0F7JZV5"/>
<protein>
    <recommendedName>
        <fullName evidence="3">RRM domain-containing protein</fullName>
    </recommendedName>
</protein>